<evidence type="ECO:0000259" key="10">
    <source>
        <dbReference type="Pfam" id="PF01618"/>
    </source>
</evidence>
<keyword evidence="3" id="KW-1003">Cell membrane</keyword>
<gene>
    <name evidence="11" type="ORF">HMPREF1476_01271</name>
</gene>
<dbReference type="PANTHER" id="PTHR30625:SF15">
    <property type="entry name" value="BIOPOLYMER TRANSPORT PROTEIN EXBB"/>
    <property type="match status" value="1"/>
</dbReference>
<evidence type="ECO:0000256" key="5">
    <source>
        <dbReference type="ARBA" id="ARBA00022927"/>
    </source>
</evidence>
<dbReference type="GO" id="GO:0005886">
    <property type="term" value="C:plasma membrane"/>
    <property type="evidence" value="ECO:0007669"/>
    <property type="project" value="UniProtKB-SubCell"/>
</dbReference>
<evidence type="ECO:0000256" key="7">
    <source>
        <dbReference type="ARBA" id="ARBA00023136"/>
    </source>
</evidence>
<organism evidence="11 12">
    <name type="scientific">Sutterella wadsworthensis HGA0223</name>
    <dbReference type="NCBI Taxonomy" id="1203554"/>
    <lineage>
        <taxon>Bacteria</taxon>
        <taxon>Pseudomonadati</taxon>
        <taxon>Pseudomonadota</taxon>
        <taxon>Betaproteobacteria</taxon>
        <taxon>Burkholderiales</taxon>
        <taxon>Sutterellaceae</taxon>
        <taxon>Sutterella</taxon>
    </lineage>
</organism>
<dbReference type="PANTHER" id="PTHR30625">
    <property type="entry name" value="PROTEIN TOLQ"/>
    <property type="match status" value="1"/>
</dbReference>
<keyword evidence="7 9" id="KW-0472">Membrane</keyword>
<dbReference type="Proteomes" id="UP000014400">
    <property type="component" value="Unassembled WGS sequence"/>
</dbReference>
<comment type="caution">
    <text evidence="11">The sequence shown here is derived from an EMBL/GenBank/DDBJ whole genome shotgun (WGS) entry which is preliminary data.</text>
</comment>
<reference evidence="11 12" key="1">
    <citation type="submission" date="2013-04" db="EMBL/GenBank/DDBJ databases">
        <title>The Genome Sequence of Sutterella wadsworthensis HGA0223.</title>
        <authorList>
            <consortium name="The Broad Institute Genomics Platform"/>
            <person name="Earl A."/>
            <person name="Ward D."/>
            <person name="Feldgarden M."/>
            <person name="Gevers D."/>
            <person name="Schmidt T.M."/>
            <person name="Dover J."/>
            <person name="Dai D."/>
            <person name="Walker B."/>
            <person name="Young S."/>
            <person name="Zeng Q."/>
            <person name="Gargeya S."/>
            <person name="Fitzgerald M."/>
            <person name="Haas B."/>
            <person name="Abouelleil A."/>
            <person name="Allen A.W."/>
            <person name="Alvarado L."/>
            <person name="Arachchi H.M."/>
            <person name="Berlin A.M."/>
            <person name="Chapman S.B."/>
            <person name="Gainer-Dewar J."/>
            <person name="Goldberg J."/>
            <person name="Griggs A."/>
            <person name="Gujja S."/>
            <person name="Hansen M."/>
            <person name="Howarth C."/>
            <person name="Imamovic A."/>
            <person name="Ireland A."/>
            <person name="Larimer J."/>
            <person name="McCowan C."/>
            <person name="Murphy C."/>
            <person name="Pearson M."/>
            <person name="Poon T.W."/>
            <person name="Priest M."/>
            <person name="Roberts A."/>
            <person name="Saif S."/>
            <person name="Shea T."/>
            <person name="Sisk P."/>
            <person name="Sykes S."/>
            <person name="Wortman J."/>
            <person name="Nusbaum C."/>
            <person name="Birren B."/>
        </authorList>
    </citation>
    <scope>NUCLEOTIDE SEQUENCE [LARGE SCALE GENOMIC DNA]</scope>
    <source>
        <strain evidence="11 12">HGA0223</strain>
    </source>
</reference>
<evidence type="ECO:0000256" key="2">
    <source>
        <dbReference type="ARBA" id="ARBA00022448"/>
    </source>
</evidence>
<proteinExistence type="inferred from homology"/>
<dbReference type="eggNOG" id="COG0811">
    <property type="taxonomic scope" value="Bacteria"/>
</dbReference>
<sequence>MWPLLAASIVTIAIAVERTIFYRRSASDMQVLQGEFLSAVRAKNFDAAAALCKKAGGTVGAVLEKAIAERNAVINAEQYLSGAAAYSAARLKDHLNYVSAIVTLAPLMGLLGTVTGMIRSFDILSISEGQPFAITGGVAEALVATGFGLLVAIIAMLVYVWLSQRANRIIEDLEAAASAYLACLSEK</sequence>
<feature type="transmembrane region" description="Helical" evidence="9">
    <location>
        <begin position="97"/>
        <end position="118"/>
    </location>
</feature>
<accession>S3CFE9</accession>
<evidence type="ECO:0000256" key="1">
    <source>
        <dbReference type="ARBA" id="ARBA00004651"/>
    </source>
</evidence>
<dbReference type="GO" id="GO:0017038">
    <property type="term" value="P:protein import"/>
    <property type="evidence" value="ECO:0007669"/>
    <property type="project" value="TreeGrafter"/>
</dbReference>
<evidence type="ECO:0000256" key="6">
    <source>
        <dbReference type="ARBA" id="ARBA00022989"/>
    </source>
</evidence>
<protein>
    <recommendedName>
        <fullName evidence="10">MotA/TolQ/ExbB proton channel domain-containing protein</fullName>
    </recommendedName>
</protein>
<name>S3CFE9_9BURK</name>
<evidence type="ECO:0000256" key="4">
    <source>
        <dbReference type="ARBA" id="ARBA00022692"/>
    </source>
</evidence>
<evidence type="ECO:0000256" key="9">
    <source>
        <dbReference type="SAM" id="Phobius"/>
    </source>
</evidence>
<dbReference type="HOGENOM" id="CLU_053325_4_4_4"/>
<keyword evidence="4 9" id="KW-0812">Transmembrane</keyword>
<evidence type="ECO:0000313" key="12">
    <source>
        <dbReference type="Proteomes" id="UP000014400"/>
    </source>
</evidence>
<keyword evidence="2 8" id="KW-0813">Transport</keyword>
<dbReference type="Pfam" id="PF01618">
    <property type="entry name" value="MotA_ExbB"/>
    <property type="match status" value="1"/>
</dbReference>
<dbReference type="AlphaFoldDB" id="S3CFE9"/>
<feature type="domain" description="MotA/TolQ/ExbB proton channel" evidence="10">
    <location>
        <begin position="71"/>
        <end position="174"/>
    </location>
</feature>
<feature type="transmembrane region" description="Helical" evidence="9">
    <location>
        <begin position="138"/>
        <end position="162"/>
    </location>
</feature>
<evidence type="ECO:0000256" key="8">
    <source>
        <dbReference type="RuleBase" id="RU004057"/>
    </source>
</evidence>
<comment type="subcellular location">
    <subcellularLocation>
        <location evidence="1">Cell membrane</location>
        <topology evidence="1">Multi-pass membrane protein</topology>
    </subcellularLocation>
    <subcellularLocation>
        <location evidence="8">Membrane</location>
        <topology evidence="8">Multi-pass membrane protein</topology>
    </subcellularLocation>
</comment>
<dbReference type="PATRIC" id="fig|1203554.3.peg.1331"/>
<evidence type="ECO:0000313" key="11">
    <source>
        <dbReference type="EMBL" id="EPD99234.1"/>
    </source>
</evidence>
<dbReference type="STRING" id="1203554.HMPREF1476_01271"/>
<keyword evidence="5 8" id="KW-0653">Protein transport</keyword>
<keyword evidence="12" id="KW-1185">Reference proteome</keyword>
<dbReference type="InterPro" id="IPR002898">
    <property type="entry name" value="MotA_ExbB_proton_chnl"/>
</dbReference>
<comment type="similarity">
    <text evidence="8">Belongs to the exbB/tolQ family.</text>
</comment>
<evidence type="ECO:0000256" key="3">
    <source>
        <dbReference type="ARBA" id="ARBA00022475"/>
    </source>
</evidence>
<keyword evidence="6 9" id="KW-1133">Transmembrane helix</keyword>
<dbReference type="EMBL" id="ATCF01000017">
    <property type="protein sequence ID" value="EPD99234.1"/>
    <property type="molecule type" value="Genomic_DNA"/>
</dbReference>
<dbReference type="InterPro" id="IPR050790">
    <property type="entry name" value="ExbB/TolQ_transport"/>
</dbReference>